<evidence type="ECO:0000313" key="4">
    <source>
        <dbReference type="Proteomes" id="UP001155027"/>
    </source>
</evidence>
<comment type="caution">
    <text evidence="3">The sequence shown here is derived from an EMBL/GenBank/DDBJ whole genome shotgun (WGS) entry which is preliminary data.</text>
</comment>
<gene>
    <name evidence="3" type="ORF">GGP71_002844</name>
</gene>
<feature type="region of interest" description="Disordered" evidence="1">
    <location>
        <begin position="278"/>
        <end position="317"/>
    </location>
</feature>
<name>A0A9X2TH64_9BACT</name>
<dbReference type="EMBL" id="JANUAU010000010">
    <property type="protein sequence ID" value="MCS3678902.1"/>
    <property type="molecule type" value="Genomic_DNA"/>
</dbReference>
<feature type="chain" id="PRO_5040836521" evidence="2">
    <location>
        <begin position="21"/>
        <end position="339"/>
    </location>
</feature>
<keyword evidence="2" id="KW-0732">Signal</keyword>
<sequence length="339" mass="37357">MGKFSLLLSLSVVGAVTILAFQGNQTSVDTRERQSLRQGKVIARQIARSGYNSVLSEAHKADGPDKEVGQVVSAVDTVQGEYEGGTYKAWLKKISSSAYTAVSVSRFSVADSLVEYRMGGYANNTMKAPTVETPSELSVSFEQSEAGYCSAVYLKRVLPGTKPKNQPDPEMIFPPGHNRNDVPPASYDNVIEPGTKLNFILAVDKYCHHEGDESADFPDDYDHIQRSFNQDVDKLNTMREAPYGMVEETTIGSSDGWRVSFEDQRVFSEAQLWDIKENGYPNSHEPNQSDWSQMGKTYGGNGWRTTPDGLRDLDDYGGVPDFSDQVFKVALTDPNSGST</sequence>
<dbReference type="RefSeq" id="WP_259080902.1">
    <property type="nucleotide sequence ID" value="NZ_JANUAU010000010.1"/>
</dbReference>
<feature type="compositionally biased region" description="Polar residues" evidence="1">
    <location>
        <begin position="280"/>
        <end position="295"/>
    </location>
</feature>
<evidence type="ECO:0000256" key="2">
    <source>
        <dbReference type="SAM" id="SignalP"/>
    </source>
</evidence>
<evidence type="ECO:0000256" key="1">
    <source>
        <dbReference type="SAM" id="MobiDB-lite"/>
    </source>
</evidence>
<feature type="signal peptide" evidence="2">
    <location>
        <begin position="1"/>
        <end position="20"/>
    </location>
</feature>
<organism evidence="3 4">
    <name type="scientific">Salinibacter ruber</name>
    <dbReference type="NCBI Taxonomy" id="146919"/>
    <lineage>
        <taxon>Bacteria</taxon>
        <taxon>Pseudomonadati</taxon>
        <taxon>Rhodothermota</taxon>
        <taxon>Rhodothermia</taxon>
        <taxon>Rhodothermales</taxon>
        <taxon>Salinibacteraceae</taxon>
        <taxon>Salinibacter</taxon>
    </lineage>
</organism>
<protein>
    <submittedName>
        <fullName evidence="3">Uncharacterized protein</fullName>
    </submittedName>
</protein>
<proteinExistence type="predicted"/>
<accession>A0A9X2TH64</accession>
<evidence type="ECO:0000313" key="3">
    <source>
        <dbReference type="EMBL" id="MCS3678902.1"/>
    </source>
</evidence>
<reference evidence="3" key="1">
    <citation type="submission" date="2022-08" db="EMBL/GenBank/DDBJ databases">
        <title>Genomic Encyclopedia of Type Strains, Phase V (KMG-V): Genome sequencing to study the core and pangenomes of soil and plant-associated prokaryotes.</title>
        <authorList>
            <person name="Whitman W."/>
        </authorList>
    </citation>
    <scope>NUCLEOTIDE SEQUENCE</scope>
    <source>
        <strain evidence="3">0</strain>
    </source>
</reference>
<dbReference type="AlphaFoldDB" id="A0A9X2TH64"/>
<dbReference type="Proteomes" id="UP001155027">
    <property type="component" value="Unassembled WGS sequence"/>
</dbReference>